<dbReference type="Proteomes" id="UP000176562">
    <property type="component" value="Chromosome"/>
</dbReference>
<dbReference type="RefSeq" id="WP_068765631.1">
    <property type="nucleotide sequence ID" value="NZ_CP017781.1"/>
</dbReference>
<accession>A0A1D9M7X7</accession>
<sequence length="158" mass="16607">MKTGFLLKTTAAVTAAMIAAPLALAMTRADLAPAPSAEAPGLGRPMDDHGPDIAYGDLSVFDTITEIGEAQSPNVPYCDTRAEMRAVLAQDFGESARLTHPLEGRRSVELWASEAEGTWTALYTRADGVSCVVSSGIDWARGSDALALMEREALIPAG</sequence>
<feature type="signal peptide" evidence="1">
    <location>
        <begin position="1"/>
        <end position="25"/>
    </location>
</feature>
<proteinExistence type="predicted"/>
<dbReference type="EMBL" id="CP017781">
    <property type="protein sequence ID" value="AOZ67955.1"/>
    <property type="molecule type" value="Genomic_DNA"/>
</dbReference>
<evidence type="ECO:0000256" key="1">
    <source>
        <dbReference type="SAM" id="SignalP"/>
    </source>
</evidence>
<reference evidence="2 3" key="1">
    <citation type="submission" date="2016-10" db="EMBL/GenBank/DDBJ databases">
        <title>Rhodobacter sp. LPB0142, isolated from sea water.</title>
        <authorList>
            <person name="Kim E."/>
            <person name="Yi H."/>
        </authorList>
    </citation>
    <scope>NUCLEOTIDE SEQUENCE [LARGE SCALE GENOMIC DNA]</scope>
    <source>
        <strain evidence="2 3">LPB0142</strain>
    </source>
</reference>
<dbReference type="KEGG" id="rhp:LPB142_00315"/>
<organism evidence="2 3">
    <name type="scientific">Rhodobacter xanthinilyticus</name>
    <dbReference type="NCBI Taxonomy" id="1850250"/>
    <lineage>
        <taxon>Bacteria</taxon>
        <taxon>Pseudomonadati</taxon>
        <taxon>Pseudomonadota</taxon>
        <taxon>Alphaproteobacteria</taxon>
        <taxon>Rhodobacterales</taxon>
        <taxon>Rhodobacter group</taxon>
        <taxon>Rhodobacter</taxon>
    </lineage>
</organism>
<keyword evidence="3" id="KW-1185">Reference proteome</keyword>
<name>A0A1D9M7X7_9RHOB</name>
<evidence type="ECO:0000313" key="2">
    <source>
        <dbReference type="EMBL" id="AOZ67955.1"/>
    </source>
</evidence>
<evidence type="ECO:0000313" key="3">
    <source>
        <dbReference type="Proteomes" id="UP000176562"/>
    </source>
</evidence>
<protein>
    <submittedName>
        <fullName evidence="2">Uncharacterized protein</fullName>
    </submittedName>
</protein>
<feature type="chain" id="PRO_5009443361" evidence="1">
    <location>
        <begin position="26"/>
        <end position="158"/>
    </location>
</feature>
<dbReference type="AlphaFoldDB" id="A0A1D9M7X7"/>
<gene>
    <name evidence="2" type="ORF">LPB142_00315</name>
</gene>
<dbReference type="STRING" id="1850250.LPB142_00315"/>
<keyword evidence="1" id="KW-0732">Signal</keyword>